<dbReference type="InterPro" id="IPR015422">
    <property type="entry name" value="PyrdxlP-dep_Trfase_small"/>
</dbReference>
<keyword evidence="1" id="KW-0663">Pyridoxal phosphate</keyword>
<dbReference type="SUPFAM" id="SSF53383">
    <property type="entry name" value="PLP-dependent transferases"/>
    <property type="match status" value="1"/>
</dbReference>
<evidence type="ECO:0000259" key="2">
    <source>
        <dbReference type="Pfam" id="PF00266"/>
    </source>
</evidence>
<dbReference type="InterPro" id="IPR015424">
    <property type="entry name" value="PyrdxlP-dep_Trfase"/>
</dbReference>
<accession>A0A3M7QUP7</accession>
<dbReference type="Pfam" id="PF00266">
    <property type="entry name" value="Aminotran_5"/>
    <property type="match status" value="1"/>
</dbReference>
<sequence length="457" mass="53052">MEKNNGAKRDFGSFHSSNVEELIHLSESEYKSPKLDVAFDLSVFEKFEFGSSDLKKNFFYLDERFCFLNHGAFGLSFKPVLDYVHEWKCYAESQPLRFYDRQIMPLLVDLIRKFSSMIFKCKPNELALVDNCTFAFNSLISSLDLSPGDKIFIFSTTYGVYKKILKDYCIKKKAILIEEAISFPIIDEKDLMQKTLGKFKSILSEDEEDKKIRLVLIDHIPSNQPFLVPIDRISEYCKSKRSDILFVVDAAHSLGSVKNFTIDQYPNIDIMFTNCHKWFCGPKGTGFLYVKEISFRIRPSVQSHGINSGFNSEFIWSGLKDYASFLGLYASLNIWLHYFGGFDKPIEYCYSMVRQASEYLKNLWQTSFMVDPSLCSTMVCVQLPDSFVRNIIKNDDLESSFSYNDAEIVQNFFYFSHSIEVPIKYIQNSLYVRLSAHIYNKIEDYEFLGDVVMQNVE</sequence>
<protein>
    <submittedName>
        <fullName evidence="3">L-cysteine desulfhydrase 1 isoform X2</fullName>
    </submittedName>
</protein>
<dbReference type="InterPro" id="IPR015421">
    <property type="entry name" value="PyrdxlP-dep_Trfase_major"/>
</dbReference>
<evidence type="ECO:0000313" key="3">
    <source>
        <dbReference type="EMBL" id="RNA15003.1"/>
    </source>
</evidence>
<proteinExistence type="predicted"/>
<dbReference type="OrthoDB" id="5978656at2759"/>
<dbReference type="PANTHER" id="PTHR43092:SF2">
    <property type="entry name" value="HERCYNYLCYSTEINE SULFOXIDE LYASE"/>
    <property type="match status" value="1"/>
</dbReference>
<keyword evidence="4" id="KW-1185">Reference proteome</keyword>
<dbReference type="InterPro" id="IPR000192">
    <property type="entry name" value="Aminotrans_V_dom"/>
</dbReference>
<dbReference type="AlphaFoldDB" id="A0A3M7QUP7"/>
<gene>
    <name evidence="3" type="ORF">BpHYR1_013449</name>
</gene>
<evidence type="ECO:0000256" key="1">
    <source>
        <dbReference type="ARBA" id="ARBA00022898"/>
    </source>
</evidence>
<feature type="domain" description="Aminotransferase class V" evidence="2">
    <location>
        <begin position="206"/>
        <end position="299"/>
    </location>
</feature>
<dbReference type="Gene3D" id="3.90.1150.10">
    <property type="entry name" value="Aspartate Aminotransferase, domain 1"/>
    <property type="match status" value="1"/>
</dbReference>
<dbReference type="STRING" id="10195.A0A3M7QUP7"/>
<dbReference type="Gene3D" id="3.40.640.10">
    <property type="entry name" value="Type I PLP-dependent aspartate aminotransferase-like (Major domain)"/>
    <property type="match status" value="1"/>
</dbReference>
<dbReference type="Proteomes" id="UP000276133">
    <property type="component" value="Unassembled WGS sequence"/>
</dbReference>
<name>A0A3M7QUP7_BRAPC</name>
<dbReference type="EMBL" id="REGN01005062">
    <property type="protein sequence ID" value="RNA15003.1"/>
    <property type="molecule type" value="Genomic_DNA"/>
</dbReference>
<evidence type="ECO:0000313" key="4">
    <source>
        <dbReference type="Proteomes" id="UP000276133"/>
    </source>
</evidence>
<organism evidence="3 4">
    <name type="scientific">Brachionus plicatilis</name>
    <name type="common">Marine rotifer</name>
    <name type="synonym">Brachionus muelleri</name>
    <dbReference type="NCBI Taxonomy" id="10195"/>
    <lineage>
        <taxon>Eukaryota</taxon>
        <taxon>Metazoa</taxon>
        <taxon>Spiralia</taxon>
        <taxon>Gnathifera</taxon>
        <taxon>Rotifera</taxon>
        <taxon>Eurotatoria</taxon>
        <taxon>Monogononta</taxon>
        <taxon>Pseudotrocha</taxon>
        <taxon>Ploima</taxon>
        <taxon>Brachionidae</taxon>
        <taxon>Brachionus</taxon>
    </lineage>
</organism>
<dbReference type="PANTHER" id="PTHR43092">
    <property type="entry name" value="L-CYSTEINE DESULFHYDRASE"/>
    <property type="match status" value="1"/>
</dbReference>
<reference evidence="3 4" key="1">
    <citation type="journal article" date="2018" name="Sci. Rep.">
        <title>Genomic signatures of local adaptation to the degree of environmental predictability in rotifers.</title>
        <authorList>
            <person name="Franch-Gras L."/>
            <person name="Hahn C."/>
            <person name="Garcia-Roger E.M."/>
            <person name="Carmona M.J."/>
            <person name="Serra M."/>
            <person name="Gomez A."/>
        </authorList>
    </citation>
    <scope>NUCLEOTIDE SEQUENCE [LARGE SCALE GENOMIC DNA]</scope>
    <source>
        <strain evidence="3">HYR1</strain>
    </source>
</reference>
<comment type="caution">
    <text evidence="3">The sequence shown here is derived from an EMBL/GenBank/DDBJ whole genome shotgun (WGS) entry which is preliminary data.</text>
</comment>